<organism evidence="1">
    <name type="scientific">viral metagenome</name>
    <dbReference type="NCBI Taxonomy" id="1070528"/>
    <lineage>
        <taxon>unclassified sequences</taxon>
        <taxon>metagenomes</taxon>
        <taxon>organismal metagenomes</taxon>
    </lineage>
</organism>
<evidence type="ECO:0000313" key="1">
    <source>
        <dbReference type="EMBL" id="QJA97736.1"/>
    </source>
</evidence>
<dbReference type="EMBL" id="MT143520">
    <property type="protein sequence ID" value="QJA97736.1"/>
    <property type="molecule type" value="Genomic_DNA"/>
</dbReference>
<protein>
    <submittedName>
        <fullName evidence="1">Uncharacterized protein</fullName>
    </submittedName>
</protein>
<gene>
    <name evidence="1" type="ORF">MM415B05987_0006</name>
</gene>
<sequence>MKFVVRQHYSGYIERTVEAETKDDAENQMLNIECNFDELMDANWDDPVVVGEAD</sequence>
<name>A0A6M3LQX8_9ZZZZ</name>
<proteinExistence type="predicted"/>
<dbReference type="AlphaFoldDB" id="A0A6M3LQX8"/>
<reference evidence="1" key="1">
    <citation type="submission" date="2020-03" db="EMBL/GenBank/DDBJ databases">
        <title>The deep terrestrial virosphere.</title>
        <authorList>
            <person name="Holmfeldt K."/>
            <person name="Nilsson E."/>
            <person name="Simone D."/>
            <person name="Lopez-Fernandez M."/>
            <person name="Wu X."/>
            <person name="de Brujin I."/>
            <person name="Lundin D."/>
            <person name="Andersson A."/>
            <person name="Bertilsson S."/>
            <person name="Dopson M."/>
        </authorList>
    </citation>
    <scope>NUCLEOTIDE SEQUENCE</scope>
    <source>
        <strain evidence="1">MM415B05987</strain>
    </source>
</reference>
<accession>A0A6M3LQX8</accession>